<dbReference type="EMBL" id="JARCJK010000001">
    <property type="protein sequence ID" value="MDE4164129.1"/>
    <property type="molecule type" value="Genomic_DNA"/>
</dbReference>
<name>A0ABD4X469_9RHOB</name>
<gene>
    <name evidence="2" type="ORF">PXK24_00375</name>
</gene>
<sequence length="160" mass="15961">MRITVSCSAALPLSLLLLAGCGNLDFPDLRGQAASSTPAPTAAPVTGAPLDATGGALTVPDAVEEDMVSEAEAPAASSIFTGTEQVVASLGDPAVPGLWMETSLVGTEQQAVLRSASGAEVQVTLKPAANGGSARVSIAAMRALGLPLTELVELQVRPAN</sequence>
<evidence type="ECO:0000313" key="2">
    <source>
        <dbReference type="EMBL" id="MDE4164129.1"/>
    </source>
</evidence>
<protein>
    <recommendedName>
        <fullName evidence="4">D-galactarate dehydratase</fullName>
    </recommendedName>
</protein>
<accession>A0ABD4X469</accession>
<feature type="chain" id="PRO_5044875579" description="D-galactarate dehydratase" evidence="1">
    <location>
        <begin position="20"/>
        <end position="160"/>
    </location>
</feature>
<evidence type="ECO:0000313" key="3">
    <source>
        <dbReference type="Proteomes" id="UP001218364"/>
    </source>
</evidence>
<evidence type="ECO:0000256" key="1">
    <source>
        <dbReference type="SAM" id="SignalP"/>
    </source>
</evidence>
<comment type="caution">
    <text evidence="2">The sequence shown here is derived from an EMBL/GenBank/DDBJ whole genome shotgun (WGS) entry which is preliminary data.</text>
</comment>
<proteinExistence type="predicted"/>
<dbReference type="AlphaFoldDB" id="A0ABD4X469"/>
<dbReference type="PROSITE" id="PS51257">
    <property type="entry name" value="PROKAR_LIPOPROTEIN"/>
    <property type="match status" value="1"/>
</dbReference>
<organism evidence="2 3">
    <name type="scientific">Phaeobacter gallaeciensis</name>
    <dbReference type="NCBI Taxonomy" id="60890"/>
    <lineage>
        <taxon>Bacteria</taxon>
        <taxon>Pseudomonadati</taxon>
        <taxon>Pseudomonadota</taxon>
        <taxon>Alphaproteobacteria</taxon>
        <taxon>Rhodobacterales</taxon>
        <taxon>Roseobacteraceae</taxon>
        <taxon>Phaeobacter</taxon>
    </lineage>
</organism>
<evidence type="ECO:0008006" key="4">
    <source>
        <dbReference type="Google" id="ProtNLM"/>
    </source>
</evidence>
<dbReference type="Proteomes" id="UP001218364">
    <property type="component" value="Unassembled WGS sequence"/>
</dbReference>
<feature type="signal peptide" evidence="1">
    <location>
        <begin position="1"/>
        <end position="19"/>
    </location>
</feature>
<dbReference type="RefSeq" id="WP_065273103.1">
    <property type="nucleotide sequence ID" value="NZ_CP015124.1"/>
</dbReference>
<keyword evidence="1" id="KW-0732">Signal</keyword>
<reference evidence="2 3" key="1">
    <citation type="submission" date="2023-02" db="EMBL/GenBank/DDBJ databases">
        <title>Population genomics of bacteria associated with diatom.</title>
        <authorList>
            <person name="Xie J."/>
            <person name="Wang H."/>
        </authorList>
    </citation>
    <scope>NUCLEOTIDE SEQUENCE [LARGE SCALE GENOMIC DNA]</scope>
    <source>
        <strain evidence="2 3">PT47_8</strain>
    </source>
</reference>